<dbReference type="PANTHER" id="PTHR30605:SF0">
    <property type="entry name" value="ANHYDRO-N-ACETYLMURAMIC ACID KINASE"/>
    <property type="match status" value="1"/>
</dbReference>
<dbReference type="RefSeq" id="WP_084447802.1">
    <property type="nucleotide sequence ID" value="NZ_FWWW01000102.1"/>
</dbReference>
<reference evidence="2 3" key="1">
    <citation type="submission" date="2017-04" db="EMBL/GenBank/DDBJ databases">
        <authorList>
            <person name="Afonso C.L."/>
            <person name="Miller P.J."/>
            <person name="Scott M.A."/>
            <person name="Spackman E."/>
            <person name="Goraichik I."/>
            <person name="Dimitrov K.M."/>
            <person name="Suarez D.L."/>
            <person name="Swayne D.E."/>
        </authorList>
    </citation>
    <scope>NUCLEOTIDE SEQUENCE [LARGE SCALE GENOMIC DNA]</scope>
    <source>
        <strain evidence="2 3">DSM 11622</strain>
    </source>
</reference>
<dbReference type="EC" id="2.7.1.170" evidence="1"/>
<comment type="similarity">
    <text evidence="1">Belongs to the anhydro-N-acetylmuramic acid kinase family.</text>
</comment>
<dbReference type="NCBIfam" id="NF007149">
    <property type="entry name" value="PRK09585.3-4"/>
    <property type="match status" value="1"/>
</dbReference>
<dbReference type="UniPathway" id="UPA00343"/>
<dbReference type="Gene3D" id="3.30.420.40">
    <property type="match status" value="2"/>
</dbReference>
<keyword evidence="1" id="KW-0808">Transferase</keyword>
<dbReference type="Proteomes" id="UP000192266">
    <property type="component" value="Unassembled WGS sequence"/>
</dbReference>
<dbReference type="OrthoDB" id="9763949at2"/>
<feature type="binding site" evidence="1">
    <location>
        <begin position="25"/>
        <end position="32"/>
    </location>
    <ligand>
        <name>ATP</name>
        <dbReference type="ChEBI" id="CHEBI:30616"/>
    </ligand>
</feature>
<dbReference type="GO" id="GO:0016773">
    <property type="term" value="F:phosphotransferase activity, alcohol group as acceptor"/>
    <property type="evidence" value="ECO:0007669"/>
    <property type="project" value="UniProtKB-UniRule"/>
</dbReference>
<comment type="pathway">
    <text evidence="1">Amino-sugar metabolism; 1,6-anhydro-N-acetylmuramate degradation.</text>
</comment>
<dbReference type="AlphaFoldDB" id="A0A1W1W490"/>
<dbReference type="UniPathway" id="UPA00544"/>
<dbReference type="InterPro" id="IPR043129">
    <property type="entry name" value="ATPase_NBD"/>
</dbReference>
<dbReference type="InterPro" id="IPR005338">
    <property type="entry name" value="Anhydro_N_Ac-Mur_kinase"/>
</dbReference>
<dbReference type="SUPFAM" id="SSF53067">
    <property type="entry name" value="Actin-like ATPase domain"/>
    <property type="match status" value="1"/>
</dbReference>
<dbReference type="CDD" id="cd24050">
    <property type="entry name" value="ASKHA_NBD_ANMK"/>
    <property type="match status" value="1"/>
</dbReference>
<comment type="pathway">
    <text evidence="1">Cell wall biogenesis; peptidoglycan recycling.</text>
</comment>
<comment type="function">
    <text evidence="1">Catalyzes the specific phosphorylation of 1,6-anhydro-N-acetylmuramic acid (anhMurNAc) with the simultaneous cleavage of the 1,6-anhydro ring, generating MurNAc-6-P. Is required for the utilization of anhMurNAc either imported from the medium or derived from its own cell wall murein, and thus plays a role in cell wall recycling.</text>
</comment>
<keyword evidence="1" id="KW-0067">ATP-binding</keyword>
<dbReference type="GO" id="GO:0006040">
    <property type="term" value="P:amino sugar metabolic process"/>
    <property type="evidence" value="ECO:0007669"/>
    <property type="project" value="InterPro"/>
</dbReference>
<keyword evidence="3" id="KW-1185">Reference proteome</keyword>
<evidence type="ECO:0000256" key="1">
    <source>
        <dbReference type="HAMAP-Rule" id="MF_01270"/>
    </source>
</evidence>
<dbReference type="EMBL" id="FWWW01000102">
    <property type="protein sequence ID" value="SMC00438.1"/>
    <property type="molecule type" value="Genomic_DNA"/>
</dbReference>
<keyword evidence="1" id="KW-0119">Carbohydrate metabolism</keyword>
<dbReference type="Pfam" id="PF03702">
    <property type="entry name" value="AnmK"/>
    <property type="match status" value="1"/>
</dbReference>
<comment type="catalytic activity">
    <reaction evidence="1">
        <text>1,6-anhydro-N-acetyl-beta-muramate + ATP + H2O = N-acetyl-D-muramate 6-phosphate + ADP + H(+)</text>
        <dbReference type="Rhea" id="RHEA:24952"/>
        <dbReference type="ChEBI" id="CHEBI:15377"/>
        <dbReference type="ChEBI" id="CHEBI:15378"/>
        <dbReference type="ChEBI" id="CHEBI:30616"/>
        <dbReference type="ChEBI" id="CHEBI:58690"/>
        <dbReference type="ChEBI" id="CHEBI:58722"/>
        <dbReference type="ChEBI" id="CHEBI:456216"/>
        <dbReference type="EC" id="2.7.1.170"/>
    </reaction>
</comment>
<dbReference type="GO" id="GO:0005524">
    <property type="term" value="F:ATP binding"/>
    <property type="evidence" value="ECO:0007669"/>
    <property type="project" value="UniProtKB-UniRule"/>
</dbReference>
<organism evidence="2 3">
    <name type="scientific">Hymenobacter roseosalivarius DSM 11622</name>
    <dbReference type="NCBI Taxonomy" id="645990"/>
    <lineage>
        <taxon>Bacteria</taxon>
        <taxon>Pseudomonadati</taxon>
        <taxon>Bacteroidota</taxon>
        <taxon>Cytophagia</taxon>
        <taxon>Cytophagales</taxon>
        <taxon>Hymenobacteraceae</taxon>
        <taxon>Hymenobacter</taxon>
    </lineage>
</organism>
<name>A0A1W1W490_9BACT</name>
<protein>
    <recommendedName>
        <fullName evidence="1">Anhydro-N-acetylmuramic acid kinase</fullName>
        <ecNumber evidence="1">2.7.1.170</ecNumber>
    </recommendedName>
    <alternativeName>
        <fullName evidence="1">AnhMurNAc kinase</fullName>
    </alternativeName>
</protein>
<keyword evidence="1" id="KW-0418">Kinase</keyword>
<evidence type="ECO:0000313" key="3">
    <source>
        <dbReference type="Proteomes" id="UP000192266"/>
    </source>
</evidence>
<proteinExistence type="inferred from homology"/>
<accession>A0A1W1W490</accession>
<dbReference type="GO" id="GO:0016301">
    <property type="term" value="F:kinase activity"/>
    <property type="evidence" value="ECO:0007669"/>
    <property type="project" value="UniProtKB-KW"/>
</dbReference>
<dbReference type="GO" id="GO:0097175">
    <property type="term" value="P:1,6-anhydro-N-acetyl-beta-muramic acid catabolic process"/>
    <property type="evidence" value="ECO:0007669"/>
    <property type="project" value="UniProtKB-UniRule"/>
</dbReference>
<gene>
    <name evidence="1" type="primary">anmK</name>
    <name evidence="2" type="ORF">SAMN00120144_3251</name>
</gene>
<dbReference type="PANTHER" id="PTHR30605">
    <property type="entry name" value="ANHYDRO-N-ACETYLMURAMIC ACID KINASE"/>
    <property type="match status" value="1"/>
</dbReference>
<dbReference type="GO" id="GO:0009254">
    <property type="term" value="P:peptidoglycan turnover"/>
    <property type="evidence" value="ECO:0007669"/>
    <property type="project" value="UniProtKB-UniRule"/>
</dbReference>
<dbReference type="STRING" id="645990.SAMN00120144_3251"/>
<keyword evidence="1" id="KW-0547">Nucleotide-binding</keyword>
<sequence length="401" mass="43115">MNPNLHHLLTIAQKPQRRIIGLMSGTSLDGLDVALCLCEGSGPATRVRVEQFATVPYAESVKAEIRRVFAQNTIEFEHLCLLNPWIALLHADMVLDCLRAWEIAPQQVDCIASHGQTVFHAPRSQHGKPNFPNATLQIGDGDHLAVRTGILTISDFRQKHVAAGGEGAPLAVYGDYLLFSKAGEDRILLNMGGIANFTFLPGTLDVETMFSTDVGPGNTLLDAFTQLYFPGKSYDTDGTIAAQGQVHEPLLRALLDHPFYAADFPKTTGPELFSRDYVVQAQQRSGSLGLSPADLLATLVAFSAEGIVGAIRRCFPTSSAPLTVYASGGGMHNPVLMRALRLQLPNCRFLTTHDLGINPDAKEAVLFAVLANESLVGSNAPLGSSRPGIPAVSMGKFSFAR</sequence>
<dbReference type="HAMAP" id="MF_01270">
    <property type="entry name" value="AnhMurNAc_kinase"/>
    <property type="match status" value="1"/>
</dbReference>
<evidence type="ECO:0000313" key="2">
    <source>
        <dbReference type="EMBL" id="SMC00438.1"/>
    </source>
</evidence>